<dbReference type="Proteomes" id="UP000249842">
    <property type="component" value="Unassembled WGS sequence"/>
</dbReference>
<dbReference type="InterPro" id="IPR051339">
    <property type="entry name" value="DnaJ_subfamily_B"/>
</dbReference>
<evidence type="ECO:0000313" key="4">
    <source>
        <dbReference type="Proteomes" id="UP000249842"/>
    </source>
</evidence>
<dbReference type="Gene3D" id="1.10.287.110">
    <property type="entry name" value="DnaJ domain"/>
    <property type="match status" value="1"/>
</dbReference>
<dbReference type="GO" id="GO:0005829">
    <property type="term" value="C:cytosol"/>
    <property type="evidence" value="ECO:0007669"/>
    <property type="project" value="TreeGrafter"/>
</dbReference>
<reference evidence="4" key="1">
    <citation type="submission" date="2018-05" db="EMBL/GenBank/DDBJ databases">
        <authorList>
            <person name="Li X."/>
        </authorList>
    </citation>
    <scope>NUCLEOTIDE SEQUENCE [LARGE SCALE GENOMIC DNA]</scope>
    <source>
        <strain evidence="4">HKS-05</strain>
    </source>
</reference>
<dbReference type="PANTHER" id="PTHR24078:SF553">
    <property type="entry name" value="DNAJ HOMOLOG SUBFAMILY B MEMBER 5"/>
    <property type="match status" value="1"/>
</dbReference>
<dbReference type="Pfam" id="PF00226">
    <property type="entry name" value="DnaJ"/>
    <property type="match status" value="1"/>
</dbReference>
<dbReference type="EMBL" id="QFYP01000001">
    <property type="protein sequence ID" value="RAK61665.1"/>
    <property type="molecule type" value="Genomic_DNA"/>
</dbReference>
<dbReference type="PANTHER" id="PTHR24078">
    <property type="entry name" value="DNAJ HOMOLOG SUBFAMILY C MEMBER"/>
    <property type="match status" value="1"/>
</dbReference>
<dbReference type="SMART" id="SM00271">
    <property type="entry name" value="DnaJ"/>
    <property type="match status" value="1"/>
</dbReference>
<dbReference type="OrthoDB" id="7170795at2"/>
<dbReference type="PROSITE" id="PS50076">
    <property type="entry name" value="DNAJ_2"/>
    <property type="match status" value="1"/>
</dbReference>
<feature type="domain" description="J" evidence="2">
    <location>
        <begin position="11"/>
        <end position="87"/>
    </location>
</feature>
<dbReference type="RefSeq" id="WP_111458952.1">
    <property type="nucleotide sequence ID" value="NZ_QFYP01000001.1"/>
</dbReference>
<proteinExistence type="predicted"/>
<dbReference type="GO" id="GO:0051087">
    <property type="term" value="F:protein-folding chaperone binding"/>
    <property type="evidence" value="ECO:0007669"/>
    <property type="project" value="TreeGrafter"/>
</dbReference>
<comment type="caution">
    <text evidence="3">The sequence shown here is derived from an EMBL/GenBank/DDBJ whole genome shotgun (WGS) entry which is preliminary data.</text>
</comment>
<dbReference type="InterPro" id="IPR036869">
    <property type="entry name" value="J_dom_sf"/>
</dbReference>
<evidence type="ECO:0000259" key="2">
    <source>
        <dbReference type="PROSITE" id="PS50076"/>
    </source>
</evidence>
<dbReference type="SUPFAM" id="SSF46565">
    <property type="entry name" value="Chaperone J-domain"/>
    <property type="match status" value="1"/>
</dbReference>
<keyword evidence="4" id="KW-1185">Reference proteome</keyword>
<sequence>MAAESPITLSEAHAVLGVAPAATPAEIRRAFRQAAKQAHPDRPGGGAERFRQVVDAYRRLQRPTHAIIQPPAPRAEDVARLAIDPLTALCGGFVEHRLEDGRTLRIELPAGLRSGDAVRAGGAELAVVVRGDGAMMVRGDDLWITVAVPPRTLSEGGRISLETPLGRRIVWVTRKAGERGLVRLVGQGLPPRGRHTQGHLFVRLAPRQGETHSAARTLLRRFAAAWAA</sequence>
<keyword evidence="1" id="KW-0143">Chaperone</keyword>
<dbReference type="GO" id="GO:0051082">
    <property type="term" value="F:unfolded protein binding"/>
    <property type="evidence" value="ECO:0007669"/>
    <property type="project" value="TreeGrafter"/>
</dbReference>
<name>A0A328B524_9CAUL</name>
<evidence type="ECO:0000313" key="3">
    <source>
        <dbReference type="EMBL" id="RAK61665.1"/>
    </source>
</evidence>
<dbReference type="Gene3D" id="2.60.260.20">
    <property type="entry name" value="Urease metallochaperone UreE, N-terminal domain"/>
    <property type="match status" value="1"/>
</dbReference>
<dbReference type="InterPro" id="IPR001623">
    <property type="entry name" value="DnaJ_domain"/>
</dbReference>
<accession>A0A328B524</accession>
<protein>
    <submittedName>
        <fullName evidence="3">Molecular chaperone DnaJ</fullName>
    </submittedName>
</protein>
<organism evidence="3 4">
    <name type="scientific">Phenylobacterium hankyongense</name>
    <dbReference type="NCBI Taxonomy" id="1813876"/>
    <lineage>
        <taxon>Bacteria</taxon>
        <taxon>Pseudomonadati</taxon>
        <taxon>Pseudomonadota</taxon>
        <taxon>Alphaproteobacteria</taxon>
        <taxon>Caulobacterales</taxon>
        <taxon>Caulobacteraceae</taxon>
        <taxon>Phenylobacterium</taxon>
    </lineage>
</organism>
<dbReference type="AlphaFoldDB" id="A0A328B524"/>
<evidence type="ECO:0000256" key="1">
    <source>
        <dbReference type="ARBA" id="ARBA00023186"/>
    </source>
</evidence>
<dbReference type="CDD" id="cd06257">
    <property type="entry name" value="DnaJ"/>
    <property type="match status" value="1"/>
</dbReference>
<gene>
    <name evidence="3" type="ORF">DJ021_02850</name>
</gene>